<dbReference type="InterPro" id="IPR036102">
    <property type="entry name" value="OsmC/Ohrsf"/>
</dbReference>
<reference evidence="1 2" key="1">
    <citation type="submission" date="2017-06" db="EMBL/GenBank/DDBJ databases">
        <title>Reclassification of a Polynucleobacter cosmopolitanus strain isolated from tropical Lake Victoria as Polynucleobacter victoriensis comb. nov.</title>
        <authorList>
            <person name="Hahn M.W."/>
        </authorList>
    </citation>
    <scope>NUCLEOTIDE SEQUENCE [LARGE SCALE GENOMIC DNA]</scope>
    <source>
        <strain evidence="1 2">MWH-MoIso2</strain>
    </source>
</reference>
<dbReference type="InterPro" id="IPR003718">
    <property type="entry name" value="OsmC/Ohr_fam"/>
</dbReference>
<dbReference type="PANTHER" id="PTHR34352:SF1">
    <property type="entry name" value="PROTEIN YHFA"/>
    <property type="match status" value="1"/>
</dbReference>
<dbReference type="Proteomes" id="UP000215188">
    <property type="component" value="Unassembled WGS sequence"/>
</dbReference>
<dbReference type="PANTHER" id="PTHR34352">
    <property type="entry name" value="PROTEIN YHFA"/>
    <property type="match status" value="1"/>
</dbReference>
<dbReference type="AlphaFoldDB" id="A0A229FV01"/>
<organism evidence="1 2">
    <name type="scientific">Polynucleobacter cosmopolitanus</name>
    <dbReference type="NCBI Taxonomy" id="351345"/>
    <lineage>
        <taxon>Bacteria</taxon>
        <taxon>Pseudomonadati</taxon>
        <taxon>Pseudomonadota</taxon>
        <taxon>Betaproteobacteria</taxon>
        <taxon>Burkholderiales</taxon>
        <taxon>Burkholderiaceae</taxon>
        <taxon>Polynucleobacter</taxon>
    </lineage>
</organism>
<sequence>MQATIKWLGKDGMAFSAETGSGHLVNMDGAPEAGGKNLAPRPMEMMLVGAGGCTCFDVVMILKRARQDIQDCKVELQAERAAEDPKIFTKIHMKFTVIGKNLDRSRVEKAVELSHDKYCSATIMLGKTAEITHSIELIEL</sequence>
<dbReference type="Gene3D" id="3.30.300.20">
    <property type="match status" value="1"/>
</dbReference>
<dbReference type="InterPro" id="IPR015946">
    <property type="entry name" value="KH_dom-like_a/b"/>
</dbReference>
<gene>
    <name evidence="1" type="ORF">AOC33_01180</name>
</gene>
<accession>A0A229FV01</accession>
<dbReference type="NCBIfam" id="NF008009">
    <property type="entry name" value="PRK10738.1"/>
    <property type="match status" value="1"/>
</dbReference>
<dbReference type="RefSeq" id="WP_089514780.1">
    <property type="nucleotide sequence ID" value="NZ_NJGG01000001.1"/>
</dbReference>
<dbReference type="OrthoDB" id="9804010at2"/>
<name>A0A229FV01_9BURK</name>
<evidence type="ECO:0000313" key="1">
    <source>
        <dbReference type="EMBL" id="OXL15743.1"/>
    </source>
</evidence>
<proteinExistence type="predicted"/>
<protein>
    <submittedName>
        <fullName evidence="1">Peroxiredoxin</fullName>
    </submittedName>
</protein>
<dbReference type="Gene3D" id="2.20.25.10">
    <property type="match status" value="1"/>
</dbReference>
<dbReference type="SUPFAM" id="SSF82784">
    <property type="entry name" value="OsmC-like"/>
    <property type="match status" value="1"/>
</dbReference>
<dbReference type="EMBL" id="NJGG01000001">
    <property type="protein sequence ID" value="OXL15743.1"/>
    <property type="molecule type" value="Genomic_DNA"/>
</dbReference>
<evidence type="ECO:0000313" key="2">
    <source>
        <dbReference type="Proteomes" id="UP000215188"/>
    </source>
</evidence>
<dbReference type="Pfam" id="PF02566">
    <property type="entry name" value="OsmC"/>
    <property type="match status" value="1"/>
</dbReference>
<comment type="caution">
    <text evidence="1">The sequence shown here is derived from an EMBL/GenBank/DDBJ whole genome shotgun (WGS) entry which is preliminary data.</text>
</comment>
<keyword evidence="2" id="KW-1185">Reference proteome</keyword>